<dbReference type="AlphaFoldDB" id="A0A4P2Q073"/>
<name>A0A4P2Q073_SORCE</name>
<evidence type="ECO:0000313" key="1">
    <source>
        <dbReference type="EMBL" id="AUX22421.1"/>
    </source>
</evidence>
<gene>
    <name evidence="1" type="ORF">SOCEGT47_029240</name>
</gene>
<dbReference type="EMBL" id="CP012670">
    <property type="protein sequence ID" value="AUX22421.1"/>
    <property type="molecule type" value="Genomic_DNA"/>
</dbReference>
<proteinExistence type="predicted"/>
<organism evidence="1 2">
    <name type="scientific">Sorangium cellulosum</name>
    <name type="common">Polyangium cellulosum</name>
    <dbReference type="NCBI Taxonomy" id="56"/>
    <lineage>
        <taxon>Bacteria</taxon>
        <taxon>Pseudomonadati</taxon>
        <taxon>Myxococcota</taxon>
        <taxon>Polyangia</taxon>
        <taxon>Polyangiales</taxon>
        <taxon>Polyangiaceae</taxon>
        <taxon>Sorangium</taxon>
    </lineage>
</organism>
<accession>A0A4P2Q073</accession>
<dbReference type="Proteomes" id="UP000295781">
    <property type="component" value="Chromosome"/>
</dbReference>
<reference evidence="1 2" key="1">
    <citation type="submission" date="2015-09" db="EMBL/GenBank/DDBJ databases">
        <title>Sorangium comparison.</title>
        <authorList>
            <person name="Zaburannyi N."/>
            <person name="Bunk B."/>
            <person name="Overmann J."/>
            <person name="Mueller R."/>
        </authorList>
    </citation>
    <scope>NUCLEOTIDE SEQUENCE [LARGE SCALE GENOMIC DNA]</scope>
    <source>
        <strain evidence="1 2">So ceGT47</strain>
    </source>
</reference>
<evidence type="ECO:0000313" key="2">
    <source>
        <dbReference type="Proteomes" id="UP000295781"/>
    </source>
</evidence>
<protein>
    <submittedName>
        <fullName evidence="1">Uncharacterized protein</fullName>
    </submittedName>
</protein>
<sequence length="641" mass="70342">MLSFLRDALEQRDPERDIPLASEIQTELQASLPEAEQERAAALDEVIRPVVDDLAARPEVWSAAVNLTAIYLDGDRRGARSDQLRLSSILMRALLLANAAGRYVFFQGIDEWNLLEALAPVLPELDLDPREAAALVRRVDAFTANDMARGMPMEAIKRWAATHAVTARRMVDAWSDGHAWAAGLDLSSVQVLVEGAVRTLSDGVAWRDDVIGRLLQANEERRWALAATLACFAWPEHEPPVEARHKALLTHVGRLPARLVDVGLRAVARDARAHPAASIATALRLLSMVPAGDQDPMRRQGRASDVAEIGFRALLGASEKEISLPTIRELLPHVLDVPLRAGGRTLDVLLAQMAKRDPGAAEALAAQWLGRHAASLREDPADLQAVLPAFAHRLGPEGAGAWLVRTLVGPRPEVRLAAASLIARKHGYIVREDAFLALSPLQAEAFAHELVGIGVPGNIYVPLLVRLAEARADAREAVRAILMEEAVEDYPGVCREVLARWNDGGESRDPALTSLREELTACLRRRSERYGWQKESSELWMTSPARGPWLVLQNRIFQESIRAERSSGRHPLQALALRIPIARGEGTRMPGQNPEIVPLQTHSGSVEFPFRDSIDRVAPVQARIRHRERAAALLAAEEVSA</sequence>
<dbReference type="RefSeq" id="WP_165373200.1">
    <property type="nucleotide sequence ID" value="NZ_CP012670.1"/>
</dbReference>